<dbReference type="Gene3D" id="3.40.50.150">
    <property type="entry name" value="Vaccinia Virus protein VP39"/>
    <property type="match status" value="1"/>
</dbReference>
<accession>A0A819H5W5</accession>
<dbReference type="EMBL" id="CAJOAZ010002083">
    <property type="protein sequence ID" value="CAF3892277.1"/>
    <property type="molecule type" value="Genomic_DNA"/>
</dbReference>
<proteinExistence type="predicted"/>
<dbReference type="Gene3D" id="1.10.1200.270">
    <property type="entry name" value="Methyltransferase, alpha-helical capping domain"/>
    <property type="match status" value="1"/>
</dbReference>
<gene>
    <name evidence="1" type="ORF">OXD698_LOCUS23484</name>
</gene>
<dbReference type="AlphaFoldDB" id="A0A819H5W5"/>
<name>A0A819H5W5_9BILA</name>
<organism evidence="1 2">
    <name type="scientific">Adineta steineri</name>
    <dbReference type="NCBI Taxonomy" id="433720"/>
    <lineage>
        <taxon>Eukaryota</taxon>
        <taxon>Metazoa</taxon>
        <taxon>Spiralia</taxon>
        <taxon>Gnathifera</taxon>
        <taxon>Rotifera</taxon>
        <taxon>Eurotatoria</taxon>
        <taxon>Bdelloidea</taxon>
        <taxon>Adinetida</taxon>
        <taxon>Adinetidae</taxon>
        <taxon>Adineta</taxon>
    </lineage>
</organism>
<protein>
    <submittedName>
        <fullName evidence="1">Uncharacterized protein</fullName>
    </submittedName>
</protein>
<comment type="caution">
    <text evidence="1">The sequence shown here is derived from an EMBL/GenBank/DDBJ whole genome shotgun (WGS) entry which is preliminary data.</text>
</comment>
<dbReference type="InterPro" id="IPR042086">
    <property type="entry name" value="MeTrfase_capping"/>
</dbReference>
<sequence>MIGQHYLKPLKNTSRKISGVLLCIGPVHTKRQGTRHSYHNLYCSVLDILTSDEVLNFNLVAYHRTLDELTDESTLKETNFEVIVADTMVMEQSIYANYKQGNISLDEYGKKYTEFVRSWSEASLNSALDTSREEKEKAKIIEEVYAEFERRTKSNEGLKLMELYSNHVHYVILRRM</sequence>
<evidence type="ECO:0000313" key="2">
    <source>
        <dbReference type="Proteomes" id="UP000663844"/>
    </source>
</evidence>
<reference evidence="1" key="1">
    <citation type="submission" date="2021-02" db="EMBL/GenBank/DDBJ databases">
        <authorList>
            <person name="Nowell W R."/>
        </authorList>
    </citation>
    <scope>NUCLEOTIDE SEQUENCE</scope>
</reference>
<dbReference type="Proteomes" id="UP000663844">
    <property type="component" value="Unassembled WGS sequence"/>
</dbReference>
<evidence type="ECO:0000313" key="1">
    <source>
        <dbReference type="EMBL" id="CAF3892277.1"/>
    </source>
</evidence>
<dbReference type="InterPro" id="IPR029063">
    <property type="entry name" value="SAM-dependent_MTases_sf"/>
</dbReference>